<keyword evidence="1" id="KW-1133">Transmembrane helix</keyword>
<dbReference type="Pfam" id="PF04341">
    <property type="entry name" value="DUF485"/>
    <property type="match status" value="1"/>
</dbReference>
<proteinExistence type="predicted"/>
<keyword evidence="1" id="KW-0812">Transmembrane</keyword>
<dbReference type="InterPro" id="IPR007436">
    <property type="entry name" value="DUF485"/>
</dbReference>
<keyword evidence="3" id="KW-1185">Reference proteome</keyword>
<dbReference type="RefSeq" id="WP_386768598.1">
    <property type="nucleotide sequence ID" value="NZ_JBHSTI010000020.1"/>
</dbReference>
<comment type="caution">
    <text evidence="2">The sequence shown here is derived from an EMBL/GenBank/DDBJ whole genome shotgun (WGS) entry which is preliminary data.</text>
</comment>
<protein>
    <submittedName>
        <fullName evidence="2">DUF485 domain-containing protein</fullName>
    </submittedName>
</protein>
<dbReference type="PANTHER" id="PTHR38441:SF1">
    <property type="entry name" value="MEMBRANE PROTEIN"/>
    <property type="match status" value="1"/>
</dbReference>
<dbReference type="Proteomes" id="UP001596138">
    <property type="component" value="Unassembled WGS sequence"/>
</dbReference>
<sequence>MSSTESTHEDPYLVVERSPKFRDLRSRYRRFIFPMGALFMAWYLLLIYCAGWQREWMATPVIGSITIGYIFALLQFVSTFAIAIAYTRYADKNIDPEATELKAEVERLDALRGAHPTHTSDEELLEADLSTGA</sequence>
<reference evidence="3" key="1">
    <citation type="journal article" date="2019" name="Int. J. Syst. Evol. Microbiol.">
        <title>The Global Catalogue of Microorganisms (GCM) 10K type strain sequencing project: providing services to taxonomists for standard genome sequencing and annotation.</title>
        <authorList>
            <consortium name="The Broad Institute Genomics Platform"/>
            <consortium name="The Broad Institute Genome Sequencing Center for Infectious Disease"/>
            <person name="Wu L."/>
            <person name="Ma J."/>
        </authorList>
    </citation>
    <scope>NUCLEOTIDE SEQUENCE [LARGE SCALE GENOMIC DNA]</scope>
    <source>
        <strain evidence="3">CGMCC 4.7317</strain>
    </source>
</reference>
<accession>A0ABW1T5Q0</accession>
<keyword evidence="1" id="KW-0472">Membrane</keyword>
<evidence type="ECO:0000313" key="3">
    <source>
        <dbReference type="Proteomes" id="UP001596138"/>
    </source>
</evidence>
<dbReference type="EMBL" id="JBHSTI010000020">
    <property type="protein sequence ID" value="MFC6239363.1"/>
    <property type="molecule type" value="Genomic_DNA"/>
</dbReference>
<feature type="transmembrane region" description="Helical" evidence="1">
    <location>
        <begin position="31"/>
        <end position="53"/>
    </location>
</feature>
<evidence type="ECO:0000313" key="2">
    <source>
        <dbReference type="EMBL" id="MFC6239363.1"/>
    </source>
</evidence>
<organism evidence="2 3">
    <name type="scientific">Longivirga aurantiaca</name>
    <dbReference type="NCBI Taxonomy" id="1837743"/>
    <lineage>
        <taxon>Bacteria</taxon>
        <taxon>Bacillati</taxon>
        <taxon>Actinomycetota</taxon>
        <taxon>Actinomycetes</taxon>
        <taxon>Sporichthyales</taxon>
        <taxon>Sporichthyaceae</taxon>
        <taxon>Longivirga</taxon>
    </lineage>
</organism>
<name>A0ABW1T5Q0_9ACTN</name>
<evidence type="ECO:0000256" key="1">
    <source>
        <dbReference type="SAM" id="Phobius"/>
    </source>
</evidence>
<feature type="transmembrane region" description="Helical" evidence="1">
    <location>
        <begin position="65"/>
        <end position="86"/>
    </location>
</feature>
<dbReference type="PANTHER" id="PTHR38441">
    <property type="entry name" value="INTEGRAL MEMBRANE PROTEIN-RELATED"/>
    <property type="match status" value="1"/>
</dbReference>
<gene>
    <name evidence="2" type="ORF">ACFQGU_15925</name>
</gene>